<proteinExistence type="predicted"/>
<dbReference type="GO" id="GO:0016757">
    <property type="term" value="F:glycosyltransferase activity"/>
    <property type="evidence" value="ECO:0007669"/>
    <property type="project" value="UniProtKB-KW"/>
</dbReference>
<dbReference type="AlphaFoldDB" id="A0A174NQD7"/>
<protein>
    <submittedName>
        <fullName evidence="2">dTDP-Rha:alpha-D-GlcNAc-pyrophosphate polyprenol, alpha-3-L-rhamnosyltransferase</fullName>
        <ecNumber evidence="2">2.4.-.-</ecNumber>
    </submittedName>
</protein>
<evidence type="ECO:0000313" key="3">
    <source>
        <dbReference type="Proteomes" id="UP000095712"/>
    </source>
</evidence>
<dbReference type="Proteomes" id="UP000095712">
    <property type="component" value="Unassembled WGS sequence"/>
</dbReference>
<feature type="domain" description="Glycosyltransferase 2-like" evidence="1">
    <location>
        <begin position="570"/>
        <end position="693"/>
    </location>
</feature>
<dbReference type="EMBL" id="CZAW01000016">
    <property type="protein sequence ID" value="CUP49461.1"/>
    <property type="molecule type" value="Genomic_DNA"/>
</dbReference>
<dbReference type="InterPro" id="IPR001173">
    <property type="entry name" value="Glyco_trans_2-like"/>
</dbReference>
<dbReference type="EC" id="2.4.-.-" evidence="2"/>
<keyword evidence="2" id="KW-0808">Transferase</keyword>
<sequence>MESVSCHQKGLVMGNILWSVDRKIYSDKEDHTLAITGWAITRDQSECDFILYGSGKELSVPEPSRCERADVAKDLKETKDIKEVGNVGFTVKIPEIIKLAEEHEKLQLALRAGDEKEIIWEATAAEVKDFCEESLIEYHIDEEQITQESILTVRGWVVNQLEPDEIFVQGTDGKVLECTITRQRRPDVEEAKGIFEEEKRNLGFSITVNLENTNDQNICICFRGKDVQKIYTVNVKKIKRENTGLYQQMKLLSLKNRQKNQEYIKKNGIGRFIRYVRNSQLKDGDQDYEDWLKDHVAFRKELKRQRTAVFSYSPRISIVMVVTDTDEQRLKSVIDAYTEQTYGNWQLCLADACEGEETGEFLRKKYKKEIRLSYKKVTENNGISGNLNASLKLAMGEYVLFAGQEIIPEPDALFQMVKAITEKKADMIYTDEDEISADGKHYSEPEFKPDFNLFRLRENNYIGQFWAIRKEILEQAGKFDPEYDGAQDYDMLLRCSEQAENIVHIPKILCHSMKAENLITEEQEKKNWEAGRKALEEHYRRAEVSATAELADKKGWYRSHLTISGEPMISVIIPSKDHINDLELCISSIEEKTTWKNYEIIIVENNSVEKETFVYYETLKNRYPNVRILTWKKEFNYSAINNFAVREARGEYLLFLNNDVEIITESWLEEMLQLCQQKDVGMVGAKLYYPDDTIQHAGVVVGLGGVAAHVLCKLPRDAEGYMGRLRCVQEISAVTAACMMVKTSVFKAVGGFDEELKVAFNDIDLCMKVRKYGMKIVFTPYAELYHYESKSRGMEDTPEKQLRFSREVNCFRRKWERELLKGDPYYNPNLTLNNTDCSLRKQEKNGD</sequence>
<dbReference type="CDD" id="cd04186">
    <property type="entry name" value="GT_2_like_c"/>
    <property type="match status" value="1"/>
</dbReference>
<name>A0A174NQD7_9FIRM</name>
<dbReference type="Gene3D" id="3.90.550.10">
    <property type="entry name" value="Spore Coat Polysaccharide Biosynthesis Protein SpsA, Chain A"/>
    <property type="match status" value="2"/>
</dbReference>
<dbReference type="SUPFAM" id="SSF53448">
    <property type="entry name" value="Nucleotide-diphospho-sugar transferases"/>
    <property type="match status" value="2"/>
</dbReference>
<dbReference type="PANTHER" id="PTHR43179:SF7">
    <property type="entry name" value="RHAMNOSYLTRANSFERASE WBBL"/>
    <property type="match status" value="1"/>
</dbReference>
<dbReference type="PANTHER" id="PTHR43179">
    <property type="entry name" value="RHAMNOSYLTRANSFERASE WBBL"/>
    <property type="match status" value="1"/>
</dbReference>
<evidence type="ECO:0000259" key="1">
    <source>
        <dbReference type="Pfam" id="PF00535"/>
    </source>
</evidence>
<accession>A0A174NQD7</accession>
<feature type="domain" description="Glycosyltransferase 2-like" evidence="1">
    <location>
        <begin position="317"/>
        <end position="475"/>
    </location>
</feature>
<keyword evidence="2" id="KW-0328">Glycosyltransferase</keyword>
<dbReference type="Pfam" id="PF00535">
    <property type="entry name" value="Glycos_transf_2"/>
    <property type="match status" value="2"/>
</dbReference>
<evidence type="ECO:0000313" key="2">
    <source>
        <dbReference type="EMBL" id="CUP49461.1"/>
    </source>
</evidence>
<reference evidence="2 3" key="1">
    <citation type="submission" date="2015-09" db="EMBL/GenBank/DDBJ databases">
        <authorList>
            <consortium name="Pathogen Informatics"/>
        </authorList>
    </citation>
    <scope>NUCLEOTIDE SEQUENCE [LARGE SCALE GENOMIC DNA]</scope>
    <source>
        <strain evidence="2 3">2789STDY5834911</strain>
    </source>
</reference>
<organism evidence="2 3">
    <name type="scientific">Blautia wexlerae</name>
    <dbReference type="NCBI Taxonomy" id="418240"/>
    <lineage>
        <taxon>Bacteria</taxon>
        <taxon>Bacillati</taxon>
        <taxon>Bacillota</taxon>
        <taxon>Clostridia</taxon>
        <taxon>Lachnospirales</taxon>
        <taxon>Lachnospiraceae</taxon>
        <taxon>Blautia</taxon>
    </lineage>
</organism>
<gene>
    <name evidence="2" type="primary">wbbL_2</name>
    <name evidence="2" type="ORF">ERS852523_01797</name>
</gene>
<dbReference type="InterPro" id="IPR029044">
    <property type="entry name" value="Nucleotide-diphossugar_trans"/>
</dbReference>